<evidence type="ECO:0000256" key="6">
    <source>
        <dbReference type="ARBA" id="ARBA00022801"/>
    </source>
</evidence>
<keyword evidence="5" id="KW-0479">Metal-binding</keyword>
<dbReference type="GO" id="GO:0005829">
    <property type="term" value="C:cytosol"/>
    <property type="evidence" value="ECO:0007669"/>
    <property type="project" value="TreeGrafter"/>
</dbReference>
<evidence type="ECO:0000256" key="9">
    <source>
        <dbReference type="ARBA" id="ARBA00049558"/>
    </source>
</evidence>
<evidence type="ECO:0000256" key="5">
    <source>
        <dbReference type="ARBA" id="ARBA00022723"/>
    </source>
</evidence>
<dbReference type="GO" id="GO:0055086">
    <property type="term" value="P:nucleobase-containing small molecule metabolic process"/>
    <property type="evidence" value="ECO:0007669"/>
    <property type="project" value="UniProtKB-ARBA"/>
</dbReference>
<dbReference type="InterPro" id="IPR016192">
    <property type="entry name" value="APOBEC/CMP_deaminase_Zn-bd"/>
</dbReference>
<dbReference type="NCBIfam" id="NF004064">
    <property type="entry name" value="PRK05578.1"/>
    <property type="match status" value="1"/>
</dbReference>
<sequence>MRLRSSAVLRCPCSQAVLQDGGIGQVMREGSSWEGPGHQATGPSLHWNGASLLLNTCNRKLFYSLGYPLLGCNIENACYPLGICAERNAIQKAVSEGYKDFKAIAIASDLQDDFISPCGACRQVMREFGTNWDVYMTKLDGTYVVKTVQELLPDSFGPDDLQKIQ</sequence>
<dbReference type="AlphaFoldDB" id="A0A7J7F9W4"/>
<comment type="function">
    <text evidence="2">This enzyme scavenges exogenous and endogenous cytidine and 2'-deoxycytidine for UMP synthesis.</text>
</comment>
<evidence type="ECO:0000256" key="2">
    <source>
        <dbReference type="ARBA" id="ARBA00003949"/>
    </source>
</evidence>
<accession>A0A7J7F9W4</accession>
<dbReference type="InterPro" id="IPR002125">
    <property type="entry name" value="CMP_dCMP_dom"/>
</dbReference>
<dbReference type="EMBL" id="JACDTQ010000948">
    <property type="protein sequence ID" value="KAF5924688.1"/>
    <property type="molecule type" value="Genomic_DNA"/>
</dbReference>
<dbReference type="SUPFAM" id="SSF53927">
    <property type="entry name" value="Cytidine deaminase-like"/>
    <property type="match status" value="1"/>
</dbReference>
<name>A0A7J7F9W4_DICBM</name>
<dbReference type="InterPro" id="IPR016193">
    <property type="entry name" value="Cytidine_deaminase-like"/>
</dbReference>
<dbReference type="PANTHER" id="PTHR11644:SF2">
    <property type="entry name" value="CYTIDINE DEAMINASE"/>
    <property type="match status" value="1"/>
</dbReference>
<dbReference type="Pfam" id="PF00383">
    <property type="entry name" value="dCMP_cyt_deam_1"/>
    <property type="match status" value="1"/>
</dbReference>
<evidence type="ECO:0000256" key="8">
    <source>
        <dbReference type="ARBA" id="ARBA00032005"/>
    </source>
</evidence>
<comment type="similarity">
    <text evidence="3">Belongs to the cytidine and deoxycytidylate deaminase family.</text>
</comment>
<keyword evidence="6" id="KW-0378">Hydrolase</keyword>
<comment type="caution">
    <text evidence="11">The sequence shown here is derived from an EMBL/GenBank/DDBJ whole genome shotgun (WGS) entry which is preliminary data.</text>
</comment>
<feature type="domain" description="CMP/dCMP-type deaminase" evidence="10">
    <location>
        <begin position="17"/>
        <end position="159"/>
    </location>
</feature>
<evidence type="ECO:0000256" key="4">
    <source>
        <dbReference type="ARBA" id="ARBA00012783"/>
    </source>
</evidence>
<dbReference type="GO" id="GO:0072527">
    <property type="term" value="P:pyrimidine-containing compound metabolic process"/>
    <property type="evidence" value="ECO:0007669"/>
    <property type="project" value="UniProtKB-ARBA"/>
</dbReference>
<dbReference type="PROSITE" id="PS51747">
    <property type="entry name" value="CYT_DCMP_DEAMINASES_2"/>
    <property type="match status" value="1"/>
</dbReference>
<dbReference type="GO" id="GO:0004126">
    <property type="term" value="F:cytidine deaminase activity"/>
    <property type="evidence" value="ECO:0007669"/>
    <property type="project" value="UniProtKB-EC"/>
</dbReference>
<reference evidence="11 12" key="1">
    <citation type="journal article" date="2020" name="Mol. Biol. Evol.">
        <title>Interspecific Gene Flow and the Evolution of Specialization in Black and White Rhinoceros.</title>
        <authorList>
            <person name="Moodley Y."/>
            <person name="Westbury M.V."/>
            <person name="Russo I.M."/>
            <person name="Gopalakrishnan S."/>
            <person name="Rakotoarivelo A."/>
            <person name="Olsen R.A."/>
            <person name="Prost S."/>
            <person name="Tunstall T."/>
            <person name="Ryder O.A."/>
            <person name="Dalen L."/>
            <person name="Bruford M.W."/>
        </authorList>
    </citation>
    <scope>NUCLEOTIDE SEQUENCE [LARGE SCALE GENOMIC DNA]</scope>
    <source>
        <strain evidence="11">SBR-YM</strain>
        <tissue evidence="11">Skin</tissue>
    </source>
</reference>
<dbReference type="FunFam" id="3.40.140.10:FF:000008">
    <property type="entry name" value="Cytidine deaminase"/>
    <property type="match status" value="1"/>
</dbReference>
<protein>
    <recommendedName>
        <fullName evidence="4">cytidine deaminase</fullName>
        <ecNumber evidence="4">3.5.4.5</ecNumber>
    </recommendedName>
    <alternativeName>
        <fullName evidence="8">Cytidine aminohydrolase</fullName>
    </alternativeName>
</protein>
<dbReference type="PROSITE" id="PS00903">
    <property type="entry name" value="CYT_DCMP_DEAMINASES_1"/>
    <property type="match status" value="1"/>
</dbReference>
<gene>
    <name evidence="11" type="ORF">HPG69_004560</name>
</gene>
<dbReference type="CDD" id="cd01283">
    <property type="entry name" value="cytidine_deaminase"/>
    <property type="match status" value="1"/>
</dbReference>
<dbReference type="PANTHER" id="PTHR11644">
    <property type="entry name" value="CYTIDINE DEAMINASE"/>
    <property type="match status" value="1"/>
</dbReference>
<evidence type="ECO:0000256" key="1">
    <source>
        <dbReference type="ARBA" id="ARBA00001947"/>
    </source>
</evidence>
<dbReference type="EC" id="3.5.4.5" evidence="4"/>
<proteinExistence type="inferred from homology"/>
<evidence type="ECO:0000256" key="7">
    <source>
        <dbReference type="ARBA" id="ARBA00022833"/>
    </source>
</evidence>
<evidence type="ECO:0000313" key="12">
    <source>
        <dbReference type="Proteomes" id="UP000551758"/>
    </source>
</evidence>
<keyword evidence="12" id="KW-1185">Reference proteome</keyword>
<dbReference type="InterPro" id="IPR050202">
    <property type="entry name" value="Cyt/Deoxycyt_deaminase"/>
</dbReference>
<keyword evidence="7" id="KW-0862">Zinc</keyword>
<organism evidence="11 12">
    <name type="scientific">Diceros bicornis minor</name>
    <name type="common">South-central black rhinoceros</name>
    <dbReference type="NCBI Taxonomy" id="77932"/>
    <lineage>
        <taxon>Eukaryota</taxon>
        <taxon>Metazoa</taxon>
        <taxon>Chordata</taxon>
        <taxon>Craniata</taxon>
        <taxon>Vertebrata</taxon>
        <taxon>Euteleostomi</taxon>
        <taxon>Mammalia</taxon>
        <taxon>Eutheria</taxon>
        <taxon>Laurasiatheria</taxon>
        <taxon>Perissodactyla</taxon>
        <taxon>Rhinocerotidae</taxon>
        <taxon>Diceros</taxon>
    </lineage>
</organism>
<evidence type="ECO:0000313" key="11">
    <source>
        <dbReference type="EMBL" id="KAF5924688.1"/>
    </source>
</evidence>
<evidence type="ECO:0000256" key="3">
    <source>
        <dbReference type="ARBA" id="ARBA00006576"/>
    </source>
</evidence>
<dbReference type="Proteomes" id="UP000551758">
    <property type="component" value="Unassembled WGS sequence"/>
</dbReference>
<dbReference type="GO" id="GO:0042802">
    <property type="term" value="F:identical protein binding"/>
    <property type="evidence" value="ECO:0007669"/>
    <property type="project" value="UniProtKB-ARBA"/>
</dbReference>
<dbReference type="GO" id="GO:0008270">
    <property type="term" value="F:zinc ion binding"/>
    <property type="evidence" value="ECO:0007669"/>
    <property type="project" value="InterPro"/>
</dbReference>
<comment type="cofactor">
    <cofactor evidence="1">
        <name>Zn(2+)</name>
        <dbReference type="ChEBI" id="CHEBI:29105"/>
    </cofactor>
</comment>
<evidence type="ECO:0000259" key="10">
    <source>
        <dbReference type="PROSITE" id="PS51747"/>
    </source>
</evidence>
<comment type="catalytic activity">
    <reaction evidence="9">
        <text>cytidine + H2O + H(+) = uridine + NH4(+)</text>
        <dbReference type="Rhea" id="RHEA:16069"/>
        <dbReference type="ChEBI" id="CHEBI:15377"/>
        <dbReference type="ChEBI" id="CHEBI:15378"/>
        <dbReference type="ChEBI" id="CHEBI:16704"/>
        <dbReference type="ChEBI" id="CHEBI:17562"/>
        <dbReference type="ChEBI" id="CHEBI:28938"/>
        <dbReference type="EC" id="3.5.4.5"/>
    </reaction>
</comment>
<dbReference type="Gene3D" id="3.40.140.10">
    <property type="entry name" value="Cytidine Deaminase, domain 2"/>
    <property type="match status" value="1"/>
</dbReference>